<organism evidence="3 4">
    <name type="scientific">Aureococcus anophagefferens</name>
    <name type="common">Harmful bloom alga</name>
    <dbReference type="NCBI Taxonomy" id="44056"/>
    <lineage>
        <taxon>Eukaryota</taxon>
        <taxon>Sar</taxon>
        <taxon>Stramenopiles</taxon>
        <taxon>Ochrophyta</taxon>
        <taxon>Pelagophyceae</taxon>
        <taxon>Pelagomonadales</taxon>
        <taxon>Pelagomonadaceae</taxon>
        <taxon>Aureococcus</taxon>
    </lineage>
</organism>
<evidence type="ECO:0000256" key="1">
    <source>
        <dbReference type="SAM" id="MobiDB-lite"/>
    </source>
</evidence>
<feature type="chain" id="PRO_5046733430" evidence="2">
    <location>
        <begin position="25"/>
        <end position="170"/>
    </location>
</feature>
<feature type="compositionally biased region" description="Basic residues" evidence="1">
    <location>
        <begin position="106"/>
        <end position="122"/>
    </location>
</feature>
<name>A0ABR1FMR8_AURAN</name>
<keyword evidence="4" id="KW-1185">Reference proteome</keyword>
<comment type="caution">
    <text evidence="3">The sequence shown here is derived from an EMBL/GenBank/DDBJ whole genome shotgun (WGS) entry which is preliminary data.</text>
</comment>
<sequence>MALFALLALKAAALVANRSDGVAALNAATNFCVVVGVFVAGLLGGSGAAAPADSVAPDDERLVLAAVPAVPLETDVTKTVIDFDEEERKMGGGDGDGAIALDAPTRRRRRRRASRLRRRRPRLRRRVTINNPGGINLSDLTIQEDESGNVNVFLGAGADSAAELTLPSKL</sequence>
<evidence type="ECO:0000313" key="3">
    <source>
        <dbReference type="EMBL" id="KAK7233653.1"/>
    </source>
</evidence>
<feature type="region of interest" description="Disordered" evidence="1">
    <location>
        <begin position="93"/>
        <end position="122"/>
    </location>
</feature>
<feature type="signal peptide" evidence="2">
    <location>
        <begin position="1"/>
        <end position="24"/>
    </location>
</feature>
<evidence type="ECO:0000313" key="4">
    <source>
        <dbReference type="Proteomes" id="UP001363151"/>
    </source>
</evidence>
<dbReference type="Proteomes" id="UP001363151">
    <property type="component" value="Unassembled WGS sequence"/>
</dbReference>
<reference evidence="3 4" key="1">
    <citation type="submission" date="2024-03" db="EMBL/GenBank/DDBJ databases">
        <title>Aureococcus anophagefferens CCMP1851 and Kratosvirus quantuckense: Draft genome of a second virus-susceptible host strain in the model system.</title>
        <authorList>
            <person name="Chase E."/>
            <person name="Truchon A.R."/>
            <person name="Schepens W."/>
            <person name="Wilhelm S.W."/>
        </authorList>
    </citation>
    <scope>NUCLEOTIDE SEQUENCE [LARGE SCALE GENOMIC DNA]</scope>
    <source>
        <strain evidence="3 4">CCMP1851</strain>
    </source>
</reference>
<proteinExistence type="predicted"/>
<dbReference type="EMBL" id="JBBJCI010000357">
    <property type="protein sequence ID" value="KAK7233653.1"/>
    <property type="molecule type" value="Genomic_DNA"/>
</dbReference>
<evidence type="ECO:0000256" key="2">
    <source>
        <dbReference type="SAM" id="SignalP"/>
    </source>
</evidence>
<gene>
    <name evidence="3" type="ORF">SO694_001060102</name>
</gene>
<accession>A0ABR1FMR8</accession>
<protein>
    <submittedName>
        <fullName evidence="3">Uncharacterized protein</fullName>
    </submittedName>
</protein>
<keyword evidence="2" id="KW-0732">Signal</keyword>